<keyword evidence="4" id="KW-0255">Endonuclease</keyword>
<dbReference type="CDD" id="cd09274">
    <property type="entry name" value="RNase_HI_RT_Ty3"/>
    <property type="match status" value="1"/>
</dbReference>
<evidence type="ECO:0000256" key="7">
    <source>
        <dbReference type="SAM" id="MobiDB-lite"/>
    </source>
</evidence>
<evidence type="ECO:0008006" key="13">
    <source>
        <dbReference type="Google" id="ProtNLM"/>
    </source>
</evidence>
<keyword evidence="3" id="KW-0540">Nuclease</keyword>
<dbReference type="InterPro" id="IPR041373">
    <property type="entry name" value="RT_RNaseH"/>
</dbReference>
<feature type="domain" description="Reverse transcriptase" evidence="9">
    <location>
        <begin position="1"/>
        <end position="190"/>
    </location>
</feature>
<keyword evidence="1" id="KW-0808">Transferase</keyword>
<gene>
    <name evidence="11" type="ORF">PR001_g7596</name>
</gene>
<evidence type="ECO:0000313" key="12">
    <source>
        <dbReference type="Proteomes" id="UP000429607"/>
    </source>
</evidence>
<dbReference type="GO" id="GO:0003676">
    <property type="term" value="F:nucleic acid binding"/>
    <property type="evidence" value="ECO:0007669"/>
    <property type="project" value="InterPro"/>
</dbReference>
<evidence type="ECO:0000256" key="3">
    <source>
        <dbReference type="ARBA" id="ARBA00022722"/>
    </source>
</evidence>
<dbReference type="Gene3D" id="3.10.10.10">
    <property type="entry name" value="HIV Type 1 Reverse Transcriptase, subunit A, domain 1"/>
    <property type="match status" value="1"/>
</dbReference>
<proteinExistence type="predicted"/>
<accession>A0A6A3NB82</accession>
<comment type="caution">
    <text evidence="11">The sequence shown here is derived from an EMBL/GenBank/DDBJ whole genome shotgun (WGS) entry which is preliminary data.</text>
</comment>
<dbReference type="GO" id="GO:0015074">
    <property type="term" value="P:DNA integration"/>
    <property type="evidence" value="ECO:0007669"/>
    <property type="project" value="InterPro"/>
</dbReference>
<feature type="domain" description="Integrase catalytic" evidence="10">
    <location>
        <begin position="625"/>
        <end position="796"/>
    </location>
</feature>
<dbReference type="Gene3D" id="3.30.70.270">
    <property type="match status" value="2"/>
</dbReference>
<reference evidence="11 12" key="1">
    <citation type="submission" date="2018-09" db="EMBL/GenBank/DDBJ databases">
        <title>Genomic investigation of the strawberry pathogen Phytophthora fragariae indicates pathogenicity is determined by transcriptional variation in three key races.</title>
        <authorList>
            <person name="Adams T.M."/>
            <person name="Armitage A.D."/>
            <person name="Sobczyk M.K."/>
            <person name="Bates H.J."/>
            <person name="Dunwell J.M."/>
            <person name="Nellist C.F."/>
            <person name="Harrison R.J."/>
        </authorList>
    </citation>
    <scope>NUCLEOTIDE SEQUENCE [LARGE SCALE GENOMIC DNA]</scope>
    <source>
        <strain evidence="11 12">SCRP249</strain>
    </source>
</reference>
<dbReference type="Pfam" id="PF17917">
    <property type="entry name" value="RT_RNaseH"/>
    <property type="match status" value="1"/>
</dbReference>
<evidence type="ECO:0000259" key="9">
    <source>
        <dbReference type="PROSITE" id="PS50878"/>
    </source>
</evidence>
<evidence type="ECO:0000256" key="6">
    <source>
        <dbReference type="ARBA" id="ARBA00022918"/>
    </source>
</evidence>
<dbReference type="InterPro" id="IPR036397">
    <property type="entry name" value="RNaseH_sf"/>
</dbReference>
<dbReference type="PROSITE" id="PS50878">
    <property type="entry name" value="RT_POL"/>
    <property type="match status" value="1"/>
</dbReference>
<dbReference type="GO" id="GO:0003964">
    <property type="term" value="F:RNA-directed DNA polymerase activity"/>
    <property type="evidence" value="ECO:0007669"/>
    <property type="project" value="UniProtKB-KW"/>
</dbReference>
<dbReference type="InterPro" id="IPR043128">
    <property type="entry name" value="Rev_trsase/Diguanyl_cyclase"/>
</dbReference>
<keyword evidence="6" id="KW-0695">RNA-directed DNA polymerase</keyword>
<dbReference type="SUPFAM" id="SSF56672">
    <property type="entry name" value="DNA/RNA polymerases"/>
    <property type="match status" value="1"/>
</dbReference>
<organism evidence="11 12">
    <name type="scientific">Phytophthora rubi</name>
    <dbReference type="NCBI Taxonomy" id="129364"/>
    <lineage>
        <taxon>Eukaryota</taxon>
        <taxon>Sar</taxon>
        <taxon>Stramenopiles</taxon>
        <taxon>Oomycota</taxon>
        <taxon>Peronosporomycetes</taxon>
        <taxon>Peronosporales</taxon>
        <taxon>Peronosporaceae</taxon>
        <taxon>Phytophthora</taxon>
    </lineage>
</organism>
<dbReference type="Pfam" id="PF00078">
    <property type="entry name" value="RVT_1"/>
    <property type="match status" value="1"/>
</dbReference>
<dbReference type="Gene3D" id="3.30.420.10">
    <property type="entry name" value="Ribonuclease H-like superfamily/Ribonuclease H"/>
    <property type="match status" value="1"/>
</dbReference>
<feature type="transmembrane region" description="Helical" evidence="8">
    <location>
        <begin position="968"/>
        <end position="984"/>
    </location>
</feature>
<dbReference type="InterPro" id="IPR000477">
    <property type="entry name" value="RT_dom"/>
</dbReference>
<dbReference type="Pfam" id="PF17921">
    <property type="entry name" value="Integrase_H2C2"/>
    <property type="match status" value="1"/>
</dbReference>
<dbReference type="SUPFAM" id="SSF53098">
    <property type="entry name" value="Ribonuclease H-like"/>
    <property type="match status" value="1"/>
</dbReference>
<keyword evidence="8" id="KW-0812">Transmembrane</keyword>
<dbReference type="CDD" id="cd01647">
    <property type="entry name" value="RT_LTR"/>
    <property type="match status" value="1"/>
</dbReference>
<evidence type="ECO:0000256" key="5">
    <source>
        <dbReference type="ARBA" id="ARBA00022801"/>
    </source>
</evidence>
<evidence type="ECO:0000256" key="1">
    <source>
        <dbReference type="ARBA" id="ARBA00022679"/>
    </source>
</evidence>
<dbReference type="InterPro" id="IPR012337">
    <property type="entry name" value="RNaseH-like_sf"/>
</dbReference>
<dbReference type="InterPro" id="IPR050951">
    <property type="entry name" value="Retrovirus_Pol_polyprotein"/>
</dbReference>
<dbReference type="EMBL" id="QXFV01000383">
    <property type="protein sequence ID" value="KAE9039220.1"/>
    <property type="molecule type" value="Genomic_DNA"/>
</dbReference>
<dbReference type="GO" id="GO:0016787">
    <property type="term" value="F:hydrolase activity"/>
    <property type="evidence" value="ECO:0007669"/>
    <property type="project" value="UniProtKB-KW"/>
</dbReference>
<keyword evidence="8" id="KW-1133">Transmembrane helix</keyword>
<dbReference type="AlphaFoldDB" id="A0A6A3NB82"/>
<dbReference type="Gene3D" id="1.10.340.70">
    <property type="match status" value="1"/>
</dbReference>
<dbReference type="PANTHER" id="PTHR37984">
    <property type="entry name" value="PROTEIN CBG26694"/>
    <property type="match status" value="1"/>
</dbReference>
<dbReference type="InterPro" id="IPR001584">
    <property type="entry name" value="Integrase_cat-core"/>
</dbReference>
<sequence>MDDFNKKLEELGWVYENPNSRWACPALPVRKPGTNEFRQTADYKPANIQIDGIVGVMPNPQVDLELVRGCDFFGLFDFIKGYWQIALDEACQEVLSYMTHRKIYTPRRVPQGSSDAALFFQATIEKCLQELMYKHLLVWIDDLLLYASGVENYLAKLERLFELLDFYGFKLSVAKSSLYEPRVKWCGKIITGQGVSHDPDRIKALTTLSYPTNAGELHQFLCAANWMRESVVDFARAAKPLQEKLDHVLATASRRTKRVVSGIGIELMDTERAAFDELKNKLTNSASLAFPEPDAVMCLITDASDVGYGIIVTQVRSWQAGNPVIEQQYELLVCVSGTFTGSKRNWSVIEKEAYPIICACDQLSYLLLRPQGFRLFCDHRNLIYVFAPGKEGKKHVRGKLLRWAVKLMEYHYHIEHIEGTNNVWADMVSRWAGNHDSGVALRAMVLRKRGRGEEDRTPPSHKKRRRGKEDRILTTRGKHRRGEADRTLSTRRNSQQTLQATAAAEETAGRMAIRPFDDPNISWPTLDEICQVQEKHRHTVSSNMLQQGNSGKGCYIKGRLWIPDGDATLLQRLMVVAHCGAQGHRGRAAMMELLQRQFFVEHLRSRVDKFLASCLLCQHVKGGKVVPRPWGETFRCYERNGAFHWDFLTVGESFGSDKYLLVLKDEATHYCGLVPCASPTSMVAAEAILDWHSRCGIPPIWFSDHGSHFKNEVVAVIGKRLKSEQRFSVAHSPWINGSIERVNRDVIQVLKVLCLEYKKDIRDWTSFVPLLRASINHTPLPSLGNKAPVELFCALPLPSPLDFCVDAEQKRIVELTKQPELIAEKLQQLRESVQHMHRAVAAERERQTRRKKSMQSGARKANFSVGDFVLRSRVDQKYQDKLLVTWVGPYQIKRADKHLFVVQHLVTGVETDVHASRLKYYADKDYEVTEEVREHIASQGIVLAVAELKEHRWNASIKSYEILIETRVAALLGLLLFVLTLVIIPDTRRRCRKRERIDWETHAQLLEEEGEFQKCYRMLPQTRLPMQRR</sequence>
<keyword evidence="8" id="KW-0472">Membrane</keyword>
<evidence type="ECO:0000256" key="8">
    <source>
        <dbReference type="SAM" id="Phobius"/>
    </source>
</evidence>
<dbReference type="PANTHER" id="PTHR37984:SF5">
    <property type="entry name" value="PROTEIN NYNRIN-LIKE"/>
    <property type="match status" value="1"/>
</dbReference>
<dbReference type="InterPro" id="IPR041588">
    <property type="entry name" value="Integrase_H2C2"/>
</dbReference>
<dbReference type="Proteomes" id="UP000429607">
    <property type="component" value="Unassembled WGS sequence"/>
</dbReference>
<protein>
    <recommendedName>
        <fullName evidence="13">Integrase catalytic domain-containing protein</fullName>
    </recommendedName>
</protein>
<dbReference type="InterPro" id="IPR043502">
    <property type="entry name" value="DNA/RNA_pol_sf"/>
</dbReference>
<keyword evidence="5" id="KW-0378">Hydrolase</keyword>
<name>A0A6A3NB82_9STRA</name>
<dbReference type="PROSITE" id="PS50994">
    <property type="entry name" value="INTEGRASE"/>
    <property type="match status" value="1"/>
</dbReference>
<keyword evidence="2" id="KW-0548">Nucleotidyltransferase</keyword>
<dbReference type="GO" id="GO:0004519">
    <property type="term" value="F:endonuclease activity"/>
    <property type="evidence" value="ECO:0007669"/>
    <property type="project" value="UniProtKB-KW"/>
</dbReference>
<evidence type="ECO:0000256" key="2">
    <source>
        <dbReference type="ARBA" id="ARBA00022695"/>
    </source>
</evidence>
<evidence type="ECO:0000313" key="11">
    <source>
        <dbReference type="EMBL" id="KAE9039220.1"/>
    </source>
</evidence>
<evidence type="ECO:0000259" key="10">
    <source>
        <dbReference type="PROSITE" id="PS50994"/>
    </source>
</evidence>
<feature type="region of interest" description="Disordered" evidence="7">
    <location>
        <begin position="447"/>
        <end position="497"/>
    </location>
</feature>
<evidence type="ECO:0000256" key="4">
    <source>
        <dbReference type="ARBA" id="ARBA00022759"/>
    </source>
</evidence>